<evidence type="ECO:0000256" key="3">
    <source>
        <dbReference type="ARBA" id="ARBA00022989"/>
    </source>
</evidence>
<sequence>MTICKTALEVAKVHRSYILLYLVGLSVIMTFFLTQSVPGVSGSKPVYAPLKSHVAVVDRDEDKGGVASGLREYLGRTNTVVRVDDDRRAIQDAMATDQADIVFVVPKGYMRDFAQAALSGQPPKQVDSVLRSRNDKHDLSEMKVLTFLSNLRTAYLAGGIAGGDAHDDTSGASSAGLPADGLSADTLSSADSANSKQTLQPDDESAMRRAVTDVLRATKTASEDAHVSVVATRHGSGNVSASRVFGLSLTLGNYPIVASTISIIALVVGAFTSESMRRRMEVSAERQQSVSFGLLAACAVIGLLVTVYYLVLSVGVTVWQTGSLAGLAWGPVVLATCSMAVYVCFGVSIGFVLGRLALSSRAVNGLANVVGLVIAATSGAWSFGTSVMTGPVALVGKLLCGRWYVDAIDQAMGLGAYAGSGSSIAGWFVSTGVVALFALTMVCVGLAVRHSVHKVVRNT</sequence>
<dbReference type="Proteomes" id="UP000029096">
    <property type="component" value="Unassembled WGS sequence"/>
</dbReference>
<organism evidence="8 9">
    <name type="scientific">Bifidobacterium bohemicum DSM 22767</name>
    <dbReference type="NCBI Taxonomy" id="1437606"/>
    <lineage>
        <taxon>Bacteria</taxon>
        <taxon>Bacillati</taxon>
        <taxon>Actinomycetota</taxon>
        <taxon>Actinomycetes</taxon>
        <taxon>Bifidobacteriales</taxon>
        <taxon>Bifidobacteriaceae</taxon>
        <taxon>Bifidobacterium</taxon>
    </lineage>
</organism>
<keyword evidence="9" id="KW-1185">Reference proteome</keyword>
<dbReference type="AlphaFoldDB" id="A0A086ZJN8"/>
<keyword evidence="4 6" id="KW-0472">Membrane</keyword>
<dbReference type="GO" id="GO:0140359">
    <property type="term" value="F:ABC-type transporter activity"/>
    <property type="evidence" value="ECO:0007669"/>
    <property type="project" value="InterPro"/>
</dbReference>
<feature type="compositionally biased region" description="Low complexity" evidence="5">
    <location>
        <begin position="179"/>
        <end position="193"/>
    </location>
</feature>
<name>A0A086ZJN8_9BIFI</name>
<evidence type="ECO:0000256" key="1">
    <source>
        <dbReference type="ARBA" id="ARBA00004141"/>
    </source>
</evidence>
<evidence type="ECO:0000256" key="2">
    <source>
        <dbReference type="ARBA" id="ARBA00022692"/>
    </source>
</evidence>
<feature type="transmembrane region" description="Helical" evidence="6">
    <location>
        <begin position="18"/>
        <end position="37"/>
    </location>
</feature>
<evidence type="ECO:0000256" key="4">
    <source>
        <dbReference type="ARBA" id="ARBA00023136"/>
    </source>
</evidence>
<feature type="transmembrane region" description="Helical" evidence="6">
    <location>
        <begin position="332"/>
        <end position="353"/>
    </location>
</feature>
<dbReference type="RefSeq" id="WP_033520266.1">
    <property type="nucleotide sequence ID" value="NZ_JDUS01000001.1"/>
</dbReference>
<proteinExistence type="predicted"/>
<dbReference type="Pfam" id="PF12698">
    <property type="entry name" value="ABC2_membrane_3"/>
    <property type="match status" value="1"/>
</dbReference>
<evidence type="ECO:0000313" key="9">
    <source>
        <dbReference type="Proteomes" id="UP000029096"/>
    </source>
</evidence>
<protein>
    <submittedName>
        <fullName evidence="8">ABC-2 type transporter family protein</fullName>
    </submittedName>
</protein>
<gene>
    <name evidence="8" type="ORF">BBOH_0210</name>
</gene>
<dbReference type="EMBL" id="JGYP01000001">
    <property type="protein sequence ID" value="KFI46738.1"/>
    <property type="molecule type" value="Genomic_DNA"/>
</dbReference>
<feature type="domain" description="ABC-2 type transporter transmembrane" evidence="7">
    <location>
        <begin position="31"/>
        <end position="444"/>
    </location>
</feature>
<comment type="caution">
    <text evidence="8">The sequence shown here is derived from an EMBL/GenBank/DDBJ whole genome shotgun (WGS) entry which is preliminary data.</text>
</comment>
<dbReference type="OrthoDB" id="3190494at2"/>
<feature type="transmembrane region" description="Helical" evidence="6">
    <location>
        <begin position="251"/>
        <end position="271"/>
    </location>
</feature>
<comment type="subcellular location">
    <subcellularLocation>
        <location evidence="1">Membrane</location>
        <topology evidence="1">Multi-pass membrane protein</topology>
    </subcellularLocation>
</comment>
<evidence type="ECO:0000256" key="6">
    <source>
        <dbReference type="SAM" id="Phobius"/>
    </source>
</evidence>
<evidence type="ECO:0000256" key="5">
    <source>
        <dbReference type="SAM" id="MobiDB-lite"/>
    </source>
</evidence>
<dbReference type="GO" id="GO:0016020">
    <property type="term" value="C:membrane"/>
    <property type="evidence" value="ECO:0007669"/>
    <property type="project" value="UniProtKB-SubCell"/>
</dbReference>
<dbReference type="eggNOG" id="COG0842">
    <property type="taxonomic scope" value="Bacteria"/>
</dbReference>
<evidence type="ECO:0000313" key="8">
    <source>
        <dbReference type="EMBL" id="KFI46738.1"/>
    </source>
</evidence>
<dbReference type="InterPro" id="IPR013525">
    <property type="entry name" value="ABC2_TM"/>
</dbReference>
<feature type="transmembrane region" description="Helical" evidence="6">
    <location>
        <begin position="365"/>
        <end position="384"/>
    </location>
</feature>
<dbReference type="STRING" id="1437606.BBOH_0210"/>
<reference evidence="8 9" key="1">
    <citation type="submission" date="2014-03" db="EMBL/GenBank/DDBJ databases">
        <title>Genomics of Bifidobacteria.</title>
        <authorList>
            <person name="Ventura M."/>
            <person name="Milani C."/>
            <person name="Lugli G.A."/>
        </authorList>
    </citation>
    <scope>NUCLEOTIDE SEQUENCE [LARGE SCALE GENOMIC DNA]</scope>
    <source>
        <strain evidence="8 9">DSM 22767</strain>
    </source>
</reference>
<evidence type="ECO:0000259" key="7">
    <source>
        <dbReference type="Pfam" id="PF12698"/>
    </source>
</evidence>
<accession>A0A086ZJN8</accession>
<feature type="region of interest" description="Disordered" evidence="5">
    <location>
        <begin position="167"/>
        <end position="206"/>
    </location>
</feature>
<keyword evidence="3 6" id="KW-1133">Transmembrane helix</keyword>
<keyword evidence="2 6" id="KW-0812">Transmembrane</keyword>
<feature type="transmembrane region" description="Helical" evidence="6">
    <location>
        <begin position="292"/>
        <end position="312"/>
    </location>
</feature>
<feature type="transmembrane region" description="Helical" evidence="6">
    <location>
        <begin position="424"/>
        <end position="448"/>
    </location>
</feature>